<dbReference type="EMBL" id="LR134155">
    <property type="protein sequence ID" value="VEA68176.1"/>
    <property type="molecule type" value="Genomic_DNA"/>
</dbReference>
<organism evidence="1 2">
    <name type="scientific">Serratia rubidaea</name>
    <name type="common">Serratia marinorubra</name>
    <dbReference type="NCBI Taxonomy" id="61652"/>
    <lineage>
        <taxon>Bacteria</taxon>
        <taxon>Pseudomonadati</taxon>
        <taxon>Pseudomonadota</taxon>
        <taxon>Gammaproteobacteria</taxon>
        <taxon>Enterobacterales</taxon>
        <taxon>Yersiniaceae</taxon>
        <taxon>Serratia</taxon>
    </lineage>
</organism>
<gene>
    <name evidence="1" type="ORF">NCTC9419_00305</name>
</gene>
<dbReference type="Proteomes" id="UP000271603">
    <property type="component" value="Chromosome"/>
</dbReference>
<name>A0A3S4FNG6_SERRU</name>
<accession>A0A3S4FNG6</accession>
<reference evidence="1 2" key="1">
    <citation type="submission" date="2018-12" db="EMBL/GenBank/DDBJ databases">
        <authorList>
            <consortium name="Pathogen Informatics"/>
        </authorList>
    </citation>
    <scope>NUCLEOTIDE SEQUENCE [LARGE SCALE GENOMIC DNA]</scope>
    <source>
        <strain evidence="1 2">NCTC9419</strain>
    </source>
</reference>
<evidence type="ECO:0000313" key="2">
    <source>
        <dbReference type="Proteomes" id="UP000271603"/>
    </source>
</evidence>
<proteinExistence type="predicted"/>
<sequence length="231" mass="26028">MQNYLAHSHQLEDGLQVPSIFNPKMTVGLWPAVRCFGLAISRGRPLLPRLRRKGHAIIVTNGSSRDKPEHVASRKKELSSLRQAYSAPLTGKVDGYGYPFNEGVQIRLDFMAERWWCVFEPFTYVELPRQERGGESSPGENVSSFVHVANPSIDWQRERWLVDAIRNGHALLLDGQKFCLEIAVVLLKLLVLKMILDQVWTQNFSCLPLQHGVGPAMSMITSNGAGDEYEL</sequence>
<dbReference type="AlphaFoldDB" id="A0A3S4FNG6"/>
<protein>
    <submittedName>
        <fullName evidence="1">Uncharacterized protein</fullName>
    </submittedName>
</protein>
<evidence type="ECO:0000313" key="1">
    <source>
        <dbReference type="EMBL" id="VEA68176.1"/>
    </source>
</evidence>